<feature type="transmembrane region" description="Helical" evidence="7">
    <location>
        <begin position="189"/>
        <end position="209"/>
    </location>
</feature>
<dbReference type="PANTHER" id="PTHR30106">
    <property type="entry name" value="INNER MEMBRANE PROTEIN YEIH-RELATED"/>
    <property type="match status" value="1"/>
</dbReference>
<evidence type="ECO:0000256" key="6">
    <source>
        <dbReference type="ARBA" id="ARBA00023136"/>
    </source>
</evidence>
<protein>
    <submittedName>
        <fullName evidence="8">Putative integral membrane protein (TIGR00698 family)</fullName>
    </submittedName>
</protein>
<comment type="caution">
    <text evidence="8">The sequence shown here is derived from an EMBL/GenBank/DDBJ whole genome shotgun (WGS) entry which is preliminary data.</text>
</comment>
<keyword evidence="9" id="KW-1185">Reference proteome</keyword>
<keyword evidence="5 7" id="KW-1133">Transmembrane helix</keyword>
<feature type="transmembrane region" description="Helical" evidence="7">
    <location>
        <begin position="283"/>
        <end position="300"/>
    </location>
</feature>
<dbReference type="AlphaFoldDB" id="A0A7W6CUG5"/>
<comment type="similarity">
    <text evidence="2">Belongs to the UPF0324 family.</text>
</comment>
<evidence type="ECO:0000313" key="9">
    <source>
        <dbReference type="Proteomes" id="UP000582090"/>
    </source>
</evidence>
<reference evidence="8 9" key="1">
    <citation type="submission" date="2020-08" db="EMBL/GenBank/DDBJ databases">
        <title>Genomic Encyclopedia of Type Strains, Phase IV (KMG-IV): sequencing the most valuable type-strain genomes for metagenomic binning, comparative biology and taxonomic classification.</title>
        <authorList>
            <person name="Goeker M."/>
        </authorList>
    </citation>
    <scope>NUCLEOTIDE SEQUENCE [LARGE SCALE GENOMIC DNA]</scope>
    <source>
        <strain evidence="8 9">DSM 26575</strain>
    </source>
</reference>
<evidence type="ECO:0000256" key="3">
    <source>
        <dbReference type="ARBA" id="ARBA00022475"/>
    </source>
</evidence>
<sequence>MRRSGLVEILPGVGVSVIVTLMSQAIAFTEKAVFGYELMDALVFAILLGTIYHSVVGLAPSLRAGVDFSSKLLLEMAIVLLGASISVRTVVDAGTMMVAVVFATVMLSLVISYSICRLLGLTDHLATLVACGNSICGNSAIVAAAPVIGADFDDVASSIAFTAALGILVVLLLPWLFSAFGMTQWQYGVFAGMTVYAVPQVLAATAPIGAASVQVGTLVKLMRVLMLGPVVLLLRLKNGGQRTGGAWLSATRLIPWFIIGFFAMMCLRSLGLIPPGAVDTAKSASTLLTTVSMAALGLSVNMRTVFASGGRVLLAGILSLAALSLLGVVGLLILQAR</sequence>
<dbReference type="InterPro" id="IPR018383">
    <property type="entry name" value="UPF0324_pro"/>
</dbReference>
<feature type="transmembrane region" description="Helical" evidence="7">
    <location>
        <begin position="41"/>
        <end position="60"/>
    </location>
</feature>
<evidence type="ECO:0000256" key="2">
    <source>
        <dbReference type="ARBA" id="ARBA00007977"/>
    </source>
</evidence>
<proteinExistence type="inferred from homology"/>
<evidence type="ECO:0000256" key="5">
    <source>
        <dbReference type="ARBA" id="ARBA00022989"/>
    </source>
</evidence>
<feature type="transmembrane region" description="Helical" evidence="7">
    <location>
        <begin position="9"/>
        <end position="29"/>
    </location>
</feature>
<keyword evidence="4 7" id="KW-0812">Transmembrane</keyword>
<evidence type="ECO:0000256" key="7">
    <source>
        <dbReference type="SAM" id="Phobius"/>
    </source>
</evidence>
<evidence type="ECO:0000256" key="4">
    <source>
        <dbReference type="ARBA" id="ARBA00022692"/>
    </source>
</evidence>
<evidence type="ECO:0000256" key="1">
    <source>
        <dbReference type="ARBA" id="ARBA00004651"/>
    </source>
</evidence>
<keyword evidence="3" id="KW-1003">Cell membrane</keyword>
<feature type="transmembrane region" description="Helical" evidence="7">
    <location>
        <begin position="155"/>
        <end position="177"/>
    </location>
</feature>
<feature type="transmembrane region" description="Helical" evidence="7">
    <location>
        <begin position="72"/>
        <end position="91"/>
    </location>
</feature>
<dbReference type="PANTHER" id="PTHR30106:SF2">
    <property type="entry name" value="UPF0324 INNER MEMBRANE PROTEIN YEIH"/>
    <property type="match status" value="1"/>
</dbReference>
<dbReference type="EMBL" id="JACIDW010000009">
    <property type="protein sequence ID" value="MBB3965373.1"/>
    <property type="molecule type" value="Genomic_DNA"/>
</dbReference>
<dbReference type="Proteomes" id="UP000582090">
    <property type="component" value="Unassembled WGS sequence"/>
</dbReference>
<organism evidence="8 9">
    <name type="scientific">Rhizobium metallidurans</name>
    <dbReference type="NCBI Taxonomy" id="1265931"/>
    <lineage>
        <taxon>Bacteria</taxon>
        <taxon>Pseudomonadati</taxon>
        <taxon>Pseudomonadota</taxon>
        <taxon>Alphaproteobacteria</taxon>
        <taxon>Hyphomicrobiales</taxon>
        <taxon>Rhizobiaceae</taxon>
        <taxon>Rhizobium/Agrobacterium group</taxon>
        <taxon>Rhizobium</taxon>
    </lineage>
</organism>
<feature type="transmembrane region" description="Helical" evidence="7">
    <location>
        <begin position="246"/>
        <end position="271"/>
    </location>
</feature>
<accession>A0A7W6CUG5</accession>
<name>A0A7W6CUG5_9HYPH</name>
<dbReference type="Pfam" id="PF03601">
    <property type="entry name" value="Cons_hypoth698"/>
    <property type="match status" value="1"/>
</dbReference>
<comment type="subcellular location">
    <subcellularLocation>
        <location evidence="1">Cell membrane</location>
        <topology evidence="1">Multi-pass membrane protein</topology>
    </subcellularLocation>
</comment>
<feature type="transmembrane region" description="Helical" evidence="7">
    <location>
        <begin position="97"/>
        <end position="116"/>
    </location>
</feature>
<dbReference type="RefSeq" id="WP_246400191.1">
    <property type="nucleotide sequence ID" value="NZ_JACIDW010000009.1"/>
</dbReference>
<evidence type="ECO:0000313" key="8">
    <source>
        <dbReference type="EMBL" id="MBB3965373.1"/>
    </source>
</evidence>
<keyword evidence="6 7" id="KW-0472">Membrane</keyword>
<gene>
    <name evidence="8" type="ORF">GGQ67_003046</name>
</gene>
<feature type="transmembrane region" description="Helical" evidence="7">
    <location>
        <begin position="128"/>
        <end position="149"/>
    </location>
</feature>
<dbReference type="GO" id="GO:0005886">
    <property type="term" value="C:plasma membrane"/>
    <property type="evidence" value="ECO:0007669"/>
    <property type="project" value="UniProtKB-SubCell"/>
</dbReference>
<feature type="transmembrane region" description="Helical" evidence="7">
    <location>
        <begin position="312"/>
        <end position="334"/>
    </location>
</feature>